<evidence type="ECO:0000313" key="1">
    <source>
        <dbReference type="EMBL" id="GMR55038.1"/>
    </source>
</evidence>
<evidence type="ECO:0000313" key="2">
    <source>
        <dbReference type="Proteomes" id="UP001328107"/>
    </source>
</evidence>
<gene>
    <name evidence="1" type="ORF">PMAYCL1PPCAC_25233</name>
</gene>
<dbReference type="Proteomes" id="UP001328107">
    <property type="component" value="Unassembled WGS sequence"/>
</dbReference>
<protein>
    <submittedName>
        <fullName evidence="1">Uncharacterized protein</fullName>
    </submittedName>
</protein>
<feature type="non-terminal residue" evidence="1">
    <location>
        <position position="98"/>
    </location>
</feature>
<comment type="caution">
    <text evidence="1">The sequence shown here is derived from an EMBL/GenBank/DDBJ whole genome shotgun (WGS) entry which is preliminary data.</text>
</comment>
<reference evidence="2" key="1">
    <citation type="submission" date="2022-10" db="EMBL/GenBank/DDBJ databases">
        <title>Genome assembly of Pristionchus species.</title>
        <authorList>
            <person name="Yoshida K."/>
            <person name="Sommer R.J."/>
        </authorList>
    </citation>
    <scope>NUCLEOTIDE SEQUENCE [LARGE SCALE GENOMIC DNA]</scope>
    <source>
        <strain evidence="2">RS5460</strain>
    </source>
</reference>
<keyword evidence="2" id="KW-1185">Reference proteome</keyword>
<dbReference type="AlphaFoldDB" id="A0AAN5D1Y4"/>
<sequence length="98" mass="10713">LISVGEVVTTNEFIDATSCISVVKCRIDLKFSISLFACSNQFELGRDIGTPGTSFESAMDEVHSHIGRIELLLQEKRPALDLNSFSPFIFFLGGGISQ</sequence>
<name>A0AAN5D1Y4_9BILA</name>
<dbReference type="EMBL" id="BTRK01000005">
    <property type="protein sequence ID" value="GMR55038.1"/>
    <property type="molecule type" value="Genomic_DNA"/>
</dbReference>
<organism evidence="1 2">
    <name type="scientific">Pristionchus mayeri</name>
    <dbReference type="NCBI Taxonomy" id="1317129"/>
    <lineage>
        <taxon>Eukaryota</taxon>
        <taxon>Metazoa</taxon>
        <taxon>Ecdysozoa</taxon>
        <taxon>Nematoda</taxon>
        <taxon>Chromadorea</taxon>
        <taxon>Rhabditida</taxon>
        <taxon>Rhabditina</taxon>
        <taxon>Diplogasteromorpha</taxon>
        <taxon>Diplogasteroidea</taxon>
        <taxon>Neodiplogasteridae</taxon>
        <taxon>Pristionchus</taxon>
    </lineage>
</organism>
<accession>A0AAN5D1Y4</accession>
<feature type="non-terminal residue" evidence="1">
    <location>
        <position position="1"/>
    </location>
</feature>
<proteinExistence type="predicted"/>